<dbReference type="GO" id="GO:0000049">
    <property type="term" value="F:tRNA binding"/>
    <property type="evidence" value="ECO:0007669"/>
    <property type="project" value="UniProtKB-KW"/>
</dbReference>
<comment type="caution">
    <text evidence="4">The sequence shown here is derived from an EMBL/GenBank/DDBJ whole genome shotgun (WGS) entry which is preliminary data.</text>
</comment>
<sequence length="265" mass="29318">MDDEKMLTQIYKSPNRFLFIASIGNPAPYTETRHSAGHLLLDVLQPHLHSRIGLSTPGNSNNKTLSKSIFYSTWKSPSLMNISGPPVLRQLKSWLADRRKYFDSLVNHNTALSSEQSSNVQLLKSASLESITIDTRGLTQRFRPTLVILHDELEAKPGQIKIRRGGPQQASLRGHKGLISIMESLRGAGLLSPSTATTGAKSATSMAILRIGIGIGRPTSRERNAVADYVLSKMGSQEMQALREAVPEVVEVLVQEMYRRDEDEI</sequence>
<dbReference type="InterPro" id="IPR036416">
    <property type="entry name" value="Pept_tRNA_hydro_sf"/>
</dbReference>
<proteinExistence type="predicted"/>
<keyword evidence="1" id="KW-0820">tRNA-binding</keyword>
<dbReference type="PANTHER" id="PTHR17224">
    <property type="entry name" value="PEPTIDYL-TRNA HYDROLASE"/>
    <property type="match status" value="1"/>
</dbReference>
<dbReference type="PANTHER" id="PTHR17224:SF1">
    <property type="entry name" value="PEPTIDYL-TRNA HYDROLASE"/>
    <property type="match status" value="1"/>
</dbReference>
<evidence type="ECO:0000313" key="4">
    <source>
        <dbReference type="EMBL" id="RAO73719.1"/>
    </source>
</evidence>
<accession>A0A364LD66</accession>
<dbReference type="AlphaFoldDB" id="A0A364LD66"/>
<dbReference type="SUPFAM" id="SSF53178">
    <property type="entry name" value="Peptidyl-tRNA hydrolase-like"/>
    <property type="match status" value="2"/>
</dbReference>
<dbReference type="STRING" id="1196081.A0A364LD66"/>
<dbReference type="GeneID" id="63798945"/>
<name>A0A364LD66_TALAM</name>
<keyword evidence="3" id="KW-0694">RNA-binding</keyword>
<evidence type="ECO:0000256" key="2">
    <source>
        <dbReference type="ARBA" id="ARBA00022801"/>
    </source>
</evidence>
<evidence type="ECO:0000256" key="1">
    <source>
        <dbReference type="ARBA" id="ARBA00022555"/>
    </source>
</evidence>
<dbReference type="EMBL" id="MIKG01000026">
    <property type="protein sequence ID" value="RAO73719.1"/>
    <property type="molecule type" value="Genomic_DNA"/>
</dbReference>
<dbReference type="GO" id="GO:0004045">
    <property type="term" value="F:peptidyl-tRNA hydrolase activity"/>
    <property type="evidence" value="ECO:0007669"/>
    <property type="project" value="InterPro"/>
</dbReference>
<keyword evidence="2" id="KW-0378">Hydrolase</keyword>
<dbReference type="RefSeq" id="XP_040738233.1">
    <property type="nucleotide sequence ID" value="XM_040882679.1"/>
</dbReference>
<protein>
    <recommendedName>
        <fullName evidence="6">Peptidyl-tRNA hydrolase</fullName>
    </recommendedName>
</protein>
<keyword evidence="5" id="KW-1185">Reference proteome</keyword>
<reference evidence="4 5" key="1">
    <citation type="journal article" date="2017" name="Biotechnol. Biofuels">
        <title>Differential beta-glucosidase expression as a function of carbon source availability in Talaromyces amestolkiae: a genomic and proteomic approach.</title>
        <authorList>
            <person name="de Eugenio L.I."/>
            <person name="Mendez-Liter J.A."/>
            <person name="Nieto-Dominguez M."/>
            <person name="Alonso L."/>
            <person name="Gil-Munoz J."/>
            <person name="Barriuso J."/>
            <person name="Prieto A."/>
            <person name="Martinez M.J."/>
        </authorList>
    </citation>
    <scope>NUCLEOTIDE SEQUENCE [LARGE SCALE GENOMIC DNA]</scope>
    <source>
        <strain evidence="4 5">CIB</strain>
    </source>
</reference>
<organism evidence="4 5">
    <name type="scientific">Talaromyces amestolkiae</name>
    <dbReference type="NCBI Taxonomy" id="1196081"/>
    <lineage>
        <taxon>Eukaryota</taxon>
        <taxon>Fungi</taxon>
        <taxon>Dikarya</taxon>
        <taxon>Ascomycota</taxon>
        <taxon>Pezizomycotina</taxon>
        <taxon>Eurotiomycetes</taxon>
        <taxon>Eurotiomycetidae</taxon>
        <taxon>Eurotiales</taxon>
        <taxon>Trichocomaceae</taxon>
        <taxon>Talaromyces</taxon>
        <taxon>Talaromyces sect. Talaromyces</taxon>
    </lineage>
</organism>
<evidence type="ECO:0000256" key="3">
    <source>
        <dbReference type="ARBA" id="ARBA00022884"/>
    </source>
</evidence>
<dbReference type="InterPro" id="IPR001328">
    <property type="entry name" value="Pept_tRNA_hydro"/>
</dbReference>
<evidence type="ECO:0000313" key="5">
    <source>
        <dbReference type="Proteomes" id="UP000249363"/>
    </source>
</evidence>
<dbReference type="Gene3D" id="3.40.50.1470">
    <property type="entry name" value="Peptidyl-tRNA hydrolase"/>
    <property type="match status" value="1"/>
</dbReference>
<dbReference type="OrthoDB" id="1711136at2759"/>
<evidence type="ECO:0008006" key="6">
    <source>
        <dbReference type="Google" id="ProtNLM"/>
    </source>
</evidence>
<dbReference type="Proteomes" id="UP000249363">
    <property type="component" value="Unassembled WGS sequence"/>
</dbReference>
<gene>
    <name evidence="4" type="ORF">BHQ10_009731</name>
</gene>